<proteinExistence type="predicted"/>
<evidence type="ECO:0000256" key="3">
    <source>
        <dbReference type="ARBA" id="ARBA00022475"/>
    </source>
</evidence>
<evidence type="ECO:0000256" key="8">
    <source>
        <dbReference type="ARBA" id="ARBA00023136"/>
    </source>
</evidence>
<feature type="transmembrane region" description="Helical" evidence="11">
    <location>
        <begin position="181"/>
        <end position="203"/>
    </location>
</feature>
<dbReference type="Proteomes" id="UP001500279">
    <property type="component" value="Unassembled WGS sequence"/>
</dbReference>
<evidence type="ECO:0000256" key="7">
    <source>
        <dbReference type="ARBA" id="ARBA00022989"/>
    </source>
</evidence>
<keyword evidence="2" id="KW-0813">Transport</keyword>
<comment type="function">
    <text evidence="9">Part of the binding-protein-dependent transport system for D-xylose. Probably responsible for the translocation of the substrate across the membrane.</text>
</comment>
<gene>
    <name evidence="12" type="ORF">GCM10009107_38580</name>
</gene>
<evidence type="ECO:0000256" key="2">
    <source>
        <dbReference type="ARBA" id="ARBA00022448"/>
    </source>
</evidence>
<evidence type="ECO:0000256" key="4">
    <source>
        <dbReference type="ARBA" id="ARBA00022519"/>
    </source>
</evidence>
<dbReference type="EMBL" id="BAAAEW010000025">
    <property type="protein sequence ID" value="GAA0758248.1"/>
    <property type="molecule type" value="Genomic_DNA"/>
</dbReference>
<reference evidence="13" key="1">
    <citation type="journal article" date="2019" name="Int. J. Syst. Evol. Microbiol.">
        <title>The Global Catalogue of Microorganisms (GCM) 10K type strain sequencing project: providing services to taxonomists for standard genome sequencing and annotation.</title>
        <authorList>
            <consortium name="The Broad Institute Genomics Platform"/>
            <consortium name="The Broad Institute Genome Sequencing Center for Infectious Disease"/>
            <person name="Wu L."/>
            <person name="Ma J."/>
        </authorList>
    </citation>
    <scope>NUCLEOTIDE SEQUENCE [LARGE SCALE GENOMIC DNA]</scope>
    <source>
        <strain evidence="13">JCM 15503</strain>
    </source>
</reference>
<keyword evidence="13" id="KW-1185">Reference proteome</keyword>
<keyword evidence="4" id="KW-0997">Cell inner membrane</keyword>
<comment type="caution">
    <text evidence="12">The sequence shown here is derived from an EMBL/GenBank/DDBJ whole genome shotgun (WGS) entry which is preliminary data.</text>
</comment>
<dbReference type="PANTHER" id="PTHR32196:SF32">
    <property type="entry name" value="XYLOSE TRANSPORT SYSTEM PERMEASE PROTEIN XYLH"/>
    <property type="match status" value="1"/>
</dbReference>
<feature type="transmembrane region" description="Helical" evidence="11">
    <location>
        <begin position="388"/>
        <end position="408"/>
    </location>
</feature>
<feature type="transmembrane region" description="Helical" evidence="11">
    <location>
        <begin position="311"/>
        <end position="331"/>
    </location>
</feature>
<feature type="transmembrane region" description="Helical" evidence="11">
    <location>
        <begin position="343"/>
        <end position="376"/>
    </location>
</feature>
<feature type="transmembrane region" description="Helical" evidence="11">
    <location>
        <begin position="58"/>
        <end position="80"/>
    </location>
</feature>
<feature type="transmembrane region" description="Helical" evidence="11">
    <location>
        <begin position="260"/>
        <end position="279"/>
    </location>
</feature>
<evidence type="ECO:0000256" key="11">
    <source>
        <dbReference type="SAM" id="Phobius"/>
    </source>
</evidence>
<comment type="subcellular location">
    <subcellularLocation>
        <location evidence="1">Cell membrane</location>
        <topology evidence="1">Multi-pass membrane protein</topology>
    </subcellularLocation>
</comment>
<keyword evidence="6 11" id="KW-0812">Transmembrane</keyword>
<evidence type="ECO:0000256" key="9">
    <source>
        <dbReference type="ARBA" id="ARBA00035611"/>
    </source>
</evidence>
<feature type="transmembrane region" description="Helical" evidence="11">
    <location>
        <begin position="143"/>
        <end position="161"/>
    </location>
</feature>
<dbReference type="CDD" id="cd06579">
    <property type="entry name" value="TM_PBP1_transp_AraH_like"/>
    <property type="match status" value="1"/>
</dbReference>
<organism evidence="12 13">
    <name type="scientific">Ideonella azotifigens</name>
    <dbReference type="NCBI Taxonomy" id="513160"/>
    <lineage>
        <taxon>Bacteria</taxon>
        <taxon>Pseudomonadati</taxon>
        <taxon>Pseudomonadota</taxon>
        <taxon>Betaproteobacteria</taxon>
        <taxon>Burkholderiales</taxon>
        <taxon>Sphaerotilaceae</taxon>
        <taxon>Ideonella</taxon>
    </lineage>
</organism>
<name>A0ABP3VKE3_9BURK</name>
<evidence type="ECO:0000256" key="1">
    <source>
        <dbReference type="ARBA" id="ARBA00004651"/>
    </source>
</evidence>
<evidence type="ECO:0000313" key="12">
    <source>
        <dbReference type="EMBL" id="GAA0758248.1"/>
    </source>
</evidence>
<evidence type="ECO:0000256" key="5">
    <source>
        <dbReference type="ARBA" id="ARBA00022597"/>
    </source>
</evidence>
<keyword evidence="8 11" id="KW-0472">Membrane</keyword>
<dbReference type="RefSeq" id="WP_211361415.1">
    <property type="nucleotide sequence ID" value="NZ_BAAAEW010000025.1"/>
</dbReference>
<evidence type="ECO:0000256" key="10">
    <source>
        <dbReference type="ARBA" id="ARBA00035686"/>
    </source>
</evidence>
<evidence type="ECO:0000256" key="6">
    <source>
        <dbReference type="ARBA" id="ARBA00022692"/>
    </source>
</evidence>
<feature type="transmembrane region" description="Helical" evidence="11">
    <location>
        <begin position="29"/>
        <end position="46"/>
    </location>
</feature>
<keyword evidence="3" id="KW-1003">Cell membrane</keyword>
<dbReference type="PANTHER" id="PTHR32196">
    <property type="entry name" value="ABC TRANSPORTER PERMEASE PROTEIN YPHD-RELATED-RELATED"/>
    <property type="match status" value="1"/>
</dbReference>
<keyword evidence="7 11" id="KW-1133">Transmembrane helix</keyword>
<feature type="transmembrane region" description="Helical" evidence="11">
    <location>
        <begin position="87"/>
        <end position="106"/>
    </location>
</feature>
<sequence length="414" mass="43730">MTTLSRPTASTLRPSLQGFFQKTGFDPRFTSMLLVLLAVWVGLGLLTEGTFLSPRNLYNLSIQTCVTGVMACGMVFLIVARQIDLSVGSLLAFSGMLIAYTQVVLFPPEAGWGWPLSIVAGLAGGLLVGAFQGWWVAYRQVPAFVVTLAGYLMYRGAAFLVADGQTLAPLAPDYQLLGGGLSGAIGPLWSSVLGLLACVFVVWQRVQVRRSRTAYGADQLALWADGLRVLLQCGAIIGFVWVMNSYTAFNAQQERVGKGIAVPVLILIAVVLAMSFVATRTRFGRYVFAMGGNPDAALLSGIPTLRVMLTLFMLMGALAALAAVITTARLNAGANSIGQMAELYVIAASVIGGTSLAGGVGSIAGSVVGALLIQSLDNGMVLMDVSSAKRQICIGLVLIGAVWFDVVYNRRSSR</sequence>
<dbReference type="Pfam" id="PF02653">
    <property type="entry name" value="BPD_transp_2"/>
    <property type="match status" value="1"/>
</dbReference>
<protein>
    <recommendedName>
        <fullName evidence="10">Xylose transport system permease protein XylH</fullName>
    </recommendedName>
</protein>
<keyword evidence="5" id="KW-0762">Sugar transport</keyword>
<accession>A0ABP3VKE3</accession>
<evidence type="ECO:0000313" key="13">
    <source>
        <dbReference type="Proteomes" id="UP001500279"/>
    </source>
</evidence>
<dbReference type="InterPro" id="IPR001851">
    <property type="entry name" value="ABC_transp_permease"/>
</dbReference>
<feature type="transmembrane region" description="Helical" evidence="11">
    <location>
        <begin position="112"/>
        <end position="131"/>
    </location>
</feature>
<feature type="transmembrane region" description="Helical" evidence="11">
    <location>
        <begin position="229"/>
        <end position="248"/>
    </location>
</feature>